<dbReference type="AlphaFoldDB" id="A0A238C2K4"/>
<sequence>MLSRTLQDGNMTNEFELKDKHHKGTKYTIGLLFVIVLLYVITVGDFYCAQEISRSRTWLGTENNRNTTDIILDMNNENGHKKEIMNHCPLTLISSNCYEKRDMNNENFRNPLLLPDS</sequence>
<keyword evidence="1" id="KW-1133">Transmembrane helix</keyword>
<evidence type="ECO:0000256" key="1">
    <source>
        <dbReference type="SAM" id="Phobius"/>
    </source>
</evidence>
<evidence type="ECO:0000313" key="2">
    <source>
        <dbReference type="EMBL" id="OZC11712.1"/>
    </source>
</evidence>
<protein>
    <submittedName>
        <fullName evidence="2">L71 family protein</fullName>
    </submittedName>
</protein>
<keyword evidence="3" id="KW-1185">Reference proteome</keyword>
<dbReference type="Proteomes" id="UP000242913">
    <property type="component" value="Unassembled WGS sequence"/>
</dbReference>
<keyword evidence="1" id="KW-0472">Membrane</keyword>
<reference evidence="2 3" key="1">
    <citation type="submission" date="2015-12" db="EMBL/GenBank/DDBJ databases">
        <title>Draft genome of the nematode, Onchocerca flexuosa.</title>
        <authorList>
            <person name="Mitreva M."/>
        </authorList>
    </citation>
    <scope>NUCLEOTIDE SEQUENCE [LARGE SCALE GENOMIC DNA]</scope>
    <source>
        <strain evidence="2">Red Deer</strain>
    </source>
</reference>
<name>A0A238C2K4_9BILA</name>
<dbReference type="EMBL" id="KZ269979">
    <property type="protein sequence ID" value="OZC11712.1"/>
    <property type="molecule type" value="Genomic_DNA"/>
</dbReference>
<evidence type="ECO:0000313" key="3">
    <source>
        <dbReference type="Proteomes" id="UP000242913"/>
    </source>
</evidence>
<keyword evidence="1" id="KW-0812">Transmembrane</keyword>
<gene>
    <name evidence="2" type="ORF">X798_00892</name>
</gene>
<accession>A0A238C2K4</accession>
<proteinExistence type="predicted"/>
<feature type="transmembrane region" description="Helical" evidence="1">
    <location>
        <begin position="27"/>
        <end position="48"/>
    </location>
</feature>
<organism evidence="2 3">
    <name type="scientific">Onchocerca flexuosa</name>
    <dbReference type="NCBI Taxonomy" id="387005"/>
    <lineage>
        <taxon>Eukaryota</taxon>
        <taxon>Metazoa</taxon>
        <taxon>Ecdysozoa</taxon>
        <taxon>Nematoda</taxon>
        <taxon>Chromadorea</taxon>
        <taxon>Rhabditida</taxon>
        <taxon>Spirurina</taxon>
        <taxon>Spiruromorpha</taxon>
        <taxon>Filarioidea</taxon>
        <taxon>Onchocercidae</taxon>
        <taxon>Onchocerca</taxon>
    </lineage>
</organism>